<dbReference type="InterPro" id="IPR003029">
    <property type="entry name" value="S1_domain"/>
</dbReference>
<name>A0A7X2MMF1_ENTAG</name>
<comment type="caution">
    <text evidence="2">The sequence shown here is derived from an EMBL/GenBank/DDBJ whole genome shotgun (WGS) entry which is preliminary data.</text>
</comment>
<dbReference type="CDD" id="cd05687">
    <property type="entry name" value="S1_RPS1_repeat_ec1_hs1"/>
    <property type="match status" value="1"/>
</dbReference>
<accession>A0A7X2MMF1</accession>
<gene>
    <name evidence="2" type="ORF">GKC49_12145</name>
</gene>
<dbReference type="SUPFAM" id="SSF50249">
    <property type="entry name" value="Nucleic acid-binding proteins"/>
    <property type="match status" value="1"/>
</dbReference>
<dbReference type="Proteomes" id="UP000461948">
    <property type="component" value="Unassembled WGS sequence"/>
</dbReference>
<dbReference type="AlphaFoldDB" id="A0A7X2MMF1"/>
<feature type="non-terminal residue" evidence="2">
    <location>
        <position position="109"/>
    </location>
</feature>
<sequence length="109" mass="11896">MTESFAQLFEESLKTIETRPGSIVRGIVVSIDKDVVLVDAGLKSESAIPAEQFKNAAGELEIQVGDEVDVALDAVEDGFGETLLSREKAKRHEAWITLEKAYEDAETVT</sequence>
<proteinExistence type="predicted"/>
<organism evidence="2 3">
    <name type="scientific">Enterobacter agglomerans</name>
    <name type="common">Erwinia herbicola</name>
    <name type="synonym">Pantoea agglomerans</name>
    <dbReference type="NCBI Taxonomy" id="549"/>
    <lineage>
        <taxon>Bacteria</taxon>
        <taxon>Pseudomonadati</taxon>
        <taxon>Pseudomonadota</taxon>
        <taxon>Gammaproteobacteria</taxon>
        <taxon>Enterobacterales</taxon>
        <taxon>Erwiniaceae</taxon>
        <taxon>Pantoea</taxon>
        <taxon>Pantoea agglomerans group</taxon>
    </lineage>
</organism>
<evidence type="ECO:0000259" key="1">
    <source>
        <dbReference type="PROSITE" id="PS50126"/>
    </source>
</evidence>
<dbReference type="Pfam" id="PF00575">
    <property type="entry name" value="S1"/>
    <property type="match status" value="1"/>
</dbReference>
<dbReference type="InterPro" id="IPR012340">
    <property type="entry name" value="NA-bd_OB-fold"/>
</dbReference>
<protein>
    <submittedName>
        <fullName evidence="2">S1 RNA-binding domain-containing protein</fullName>
    </submittedName>
</protein>
<dbReference type="Gene3D" id="2.40.50.140">
    <property type="entry name" value="Nucleic acid-binding proteins"/>
    <property type="match status" value="1"/>
</dbReference>
<reference evidence="2 3" key="1">
    <citation type="submission" date="2019-11" db="EMBL/GenBank/DDBJ databases">
        <title>Draft Genome Sequence of Plant Growth-Promoting Rhizosphere-Associated Bacteria.</title>
        <authorList>
            <person name="Vasilyev I.Y."/>
            <person name="Radchenko V."/>
            <person name="Ilnitskaya E.V."/>
        </authorList>
    </citation>
    <scope>NUCLEOTIDE SEQUENCE [LARGE SCALE GENOMIC DNA]</scope>
    <source>
        <strain evidence="2 3">VRA_MhP_f</strain>
    </source>
</reference>
<evidence type="ECO:0000313" key="3">
    <source>
        <dbReference type="Proteomes" id="UP000461948"/>
    </source>
</evidence>
<dbReference type="EMBL" id="WKLC01000478">
    <property type="protein sequence ID" value="MSE15833.1"/>
    <property type="molecule type" value="Genomic_DNA"/>
</dbReference>
<feature type="domain" description="S1 motif" evidence="1">
    <location>
        <begin position="21"/>
        <end position="87"/>
    </location>
</feature>
<evidence type="ECO:0000313" key="2">
    <source>
        <dbReference type="EMBL" id="MSE15833.1"/>
    </source>
</evidence>
<dbReference type="FunFam" id="2.40.50.140:FF:000021">
    <property type="entry name" value="30S ribosomal protein S1"/>
    <property type="match status" value="1"/>
</dbReference>
<dbReference type="PROSITE" id="PS50126">
    <property type="entry name" value="S1"/>
    <property type="match status" value="1"/>
</dbReference>
<dbReference type="PRINTS" id="PR00681">
    <property type="entry name" value="RIBOSOMALS1"/>
</dbReference>
<dbReference type="SMART" id="SM00316">
    <property type="entry name" value="S1"/>
    <property type="match status" value="1"/>
</dbReference>
<dbReference type="GO" id="GO:0003676">
    <property type="term" value="F:nucleic acid binding"/>
    <property type="evidence" value="ECO:0007669"/>
    <property type="project" value="InterPro"/>
</dbReference>
<dbReference type="InterPro" id="IPR035104">
    <property type="entry name" value="Ribosomal_protein_S1-like"/>
</dbReference>